<accession>A0A9P6HBV6</accession>
<keyword evidence="5" id="KW-1185">Reference proteome</keyword>
<dbReference type="Proteomes" id="UP000736335">
    <property type="component" value="Unassembled WGS sequence"/>
</dbReference>
<dbReference type="Pfam" id="PF10937">
    <property type="entry name" value="Kgd4-YMR31"/>
    <property type="match status" value="1"/>
</dbReference>
<reference evidence="4" key="1">
    <citation type="journal article" date="2020" name="Nat. Commun.">
        <title>Large-scale genome sequencing of mycorrhizal fungi provides insights into the early evolution of symbiotic traits.</title>
        <authorList>
            <person name="Miyauchi S."/>
            <person name="Kiss E."/>
            <person name="Kuo A."/>
            <person name="Drula E."/>
            <person name="Kohler A."/>
            <person name="Sanchez-Garcia M."/>
            <person name="Morin E."/>
            <person name="Andreopoulos B."/>
            <person name="Barry K.W."/>
            <person name="Bonito G."/>
            <person name="Buee M."/>
            <person name="Carver A."/>
            <person name="Chen C."/>
            <person name="Cichocki N."/>
            <person name="Clum A."/>
            <person name="Culley D."/>
            <person name="Crous P.W."/>
            <person name="Fauchery L."/>
            <person name="Girlanda M."/>
            <person name="Hayes R.D."/>
            <person name="Keri Z."/>
            <person name="LaButti K."/>
            <person name="Lipzen A."/>
            <person name="Lombard V."/>
            <person name="Magnuson J."/>
            <person name="Maillard F."/>
            <person name="Murat C."/>
            <person name="Nolan M."/>
            <person name="Ohm R.A."/>
            <person name="Pangilinan J."/>
            <person name="Pereira M.F."/>
            <person name="Perotto S."/>
            <person name="Peter M."/>
            <person name="Pfister S."/>
            <person name="Riley R."/>
            <person name="Sitrit Y."/>
            <person name="Stielow J.B."/>
            <person name="Szollosi G."/>
            <person name="Zifcakova L."/>
            <person name="Stursova M."/>
            <person name="Spatafora J.W."/>
            <person name="Tedersoo L."/>
            <person name="Vaario L.M."/>
            <person name="Yamada A."/>
            <person name="Yan M."/>
            <person name="Wang P."/>
            <person name="Xu J."/>
            <person name="Bruns T."/>
            <person name="Baldrian P."/>
            <person name="Vilgalys R."/>
            <person name="Dunand C."/>
            <person name="Henrissat B."/>
            <person name="Grigoriev I.V."/>
            <person name="Hibbett D."/>
            <person name="Nagy L.G."/>
            <person name="Martin F.M."/>
        </authorList>
    </citation>
    <scope>NUCLEOTIDE SEQUENCE</scope>
    <source>
        <strain evidence="4">UH-Tt-Lm1</strain>
    </source>
</reference>
<protein>
    <submittedName>
        <fullName evidence="4">Uncharacterized protein</fullName>
    </submittedName>
</protein>
<evidence type="ECO:0000256" key="3">
    <source>
        <dbReference type="ARBA" id="ARBA00043970"/>
    </source>
</evidence>
<comment type="similarity">
    <text evidence="3">Belongs to the alpha-ketoglutarate dehydrogenase component 4 family.</text>
</comment>
<organism evidence="4 5">
    <name type="scientific">Thelephora terrestris</name>
    <dbReference type="NCBI Taxonomy" id="56493"/>
    <lineage>
        <taxon>Eukaryota</taxon>
        <taxon>Fungi</taxon>
        <taxon>Dikarya</taxon>
        <taxon>Basidiomycota</taxon>
        <taxon>Agaricomycotina</taxon>
        <taxon>Agaricomycetes</taxon>
        <taxon>Thelephorales</taxon>
        <taxon>Thelephoraceae</taxon>
        <taxon>Thelephora</taxon>
    </lineage>
</organism>
<dbReference type="GO" id="GO:0006103">
    <property type="term" value="P:2-oxoglutarate metabolic process"/>
    <property type="evidence" value="ECO:0007669"/>
    <property type="project" value="InterPro"/>
</dbReference>
<sequence length="103" mass="11527">MHPTMRVAAAHRPLIRFLGKRSWPSTPDVQHAHPAAPEELRKSFGEFLKKFQSPMDAGGNGSITGRHAYQEYWEAPSKYWNGRLKTVSEEEIDAVLSGGATLH</sequence>
<dbReference type="OrthoDB" id="2116030at2759"/>
<evidence type="ECO:0000313" key="5">
    <source>
        <dbReference type="Proteomes" id="UP000736335"/>
    </source>
</evidence>
<name>A0A9P6HBV6_9AGAM</name>
<gene>
    <name evidence="4" type="ORF">BJ322DRAFT_1110978</name>
</gene>
<evidence type="ECO:0000313" key="4">
    <source>
        <dbReference type="EMBL" id="KAF9782095.1"/>
    </source>
</evidence>
<comment type="subcellular location">
    <subcellularLocation>
        <location evidence="1">Mitochondrion</location>
    </subcellularLocation>
</comment>
<dbReference type="EMBL" id="WIUZ02000012">
    <property type="protein sequence ID" value="KAF9782095.1"/>
    <property type="molecule type" value="Genomic_DNA"/>
</dbReference>
<keyword evidence="2" id="KW-0496">Mitochondrion</keyword>
<comment type="caution">
    <text evidence="4">The sequence shown here is derived from an EMBL/GenBank/DDBJ whole genome shotgun (WGS) entry which is preliminary data.</text>
</comment>
<dbReference type="InterPro" id="IPR020373">
    <property type="entry name" value="Kgd4/YMR-31"/>
</dbReference>
<dbReference type="GO" id="GO:0005739">
    <property type="term" value="C:mitochondrion"/>
    <property type="evidence" value="ECO:0007669"/>
    <property type="project" value="UniProtKB-SubCell"/>
</dbReference>
<dbReference type="AlphaFoldDB" id="A0A9P6HBV6"/>
<evidence type="ECO:0000256" key="2">
    <source>
        <dbReference type="ARBA" id="ARBA00023128"/>
    </source>
</evidence>
<evidence type="ECO:0000256" key="1">
    <source>
        <dbReference type="ARBA" id="ARBA00004173"/>
    </source>
</evidence>
<proteinExistence type="inferred from homology"/>
<reference evidence="4" key="2">
    <citation type="submission" date="2020-11" db="EMBL/GenBank/DDBJ databases">
        <authorList>
            <consortium name="DOE Joint Genome Institute"/>
            <person name="Kuo A."/>
            <person name="Miyauchi S."/>
            <person name="Kiss E."/>
            <person name="Drula E."/>
            <person name="Kohler A."/>
            <person name="Sanchez-Garcia M."/>
            <person name="Andreopoulos B."/>
            <person name="Barry K.W."/>
            <person name="Bonito G."/>
            <person name="Buee M."/>
            <person name="Carver A."/>
            <person name="Chen C."/>
            <person name="Cichocki N."/>
            <person name="Clum A."/>
            <person name="Culley D."/>
            <person name="Crous P.W."/>
            <person name="Fauchery L."/>
            <person name="Girlanda M."/>
            <person name="Hayes R."/>
            <person name="Keri Z."/>
            <person name="Labutti K."/>
            <person name="Lipzen A."/>
            <person name="Lombard V."/>
            <person name="Magnuson J."/>
            <person name="Maillard F."/>
            <person name="Morin E."/>
            <person name="Murat C."/>
            <person name="Nolan M."/>
            <person name="Ohm R."/>
            <person name="Pangilinan J."/>
            <person name="Pereira M."/>
            <person name="Perotto S."/>
            <person name="Peter M."/>
            <person name="Riley R."/>
            <person name="Sitrit Y."/>
            <person name="Stielow B."/>
            <person name="Szollosi G."/>
            <person name="Zifcakova L."/>
            <person name="Stursova M."/>
            <person name="Spatafora J.W."/>
            <person name="Tedersoo L."/>
            <person name="Vaario L.-M."/>
            <person name="Yamada A."/>
            <person name="Yan M."/>
            <person name="Wang P."/>
            <person name="Xu J."/>
            <person name="Bruns T."/>
            <person name="Baldrian P."/>
            <person name="Vilgalys R."/>
            <person name="Henrissat B."/>
            <person name="Grigoriev I.V."/>
            <person name="Hibbett D."/>
            <person name="Nagy L.G."/>
            <person name="Martin F.M."/>
        </authorList>
    </citation>
    <scope>NUCLEOTIDE SEQUENCE</scope>
    <source>
        <strain evidence="4">UH-Tt-Lm1</strain>
    </source>
</reference>